<dbReference type="NCBIfam" id="TIGR02937">
    <property type="entry name" value="sigma70-ECF"/>
    <property type="match status" value="1"/>
</dbReference>
<name>A0A6I6JIU5_9BACT</name>
<dbReference type="Gene3D" id="1.10.1740.10">
    <property type="match status" value="1"/>
</dbReference>
<dbReference type="Pfam" id="PF08281">
    <property type="entry name" value="Sigma70_r4_2"/>
    <property type="match status" value="1"/>
</dbReference>
<dbReference type="KEGG" id="mcos:GM418_03700"/>
<evidence type="ECO:0000313" key="6">
    <source>
        <dbReference type="EMBL" id="QGY42785.1"/>
    </source>
</evidence>
<sequence length="208" mass="25035">MQQNLKIDRIWKSFKSGDSEAFAYLYNLHIDSLYRYGIKLCNDEGLVKDSIQEVYLDLYLKKENNKTNPQNLKFYLILSLKHSLIKKLKRRRRFVIGDDNEEPLSFEPEYSIEKEIIEREKDEELTKKIKHILQELPSKQKEALYLRFNESMEYIEIARILNISIESSRKLVYRALKTVREVMEKEALFFFFFLQSYIPHSSFQKKVT</sequence>
<dbReference type="RefSeq" id="WP_158863266.1">
    <property type="nucleotide sequence ID" value="NZ_CP046401.1"/>
</dbReference>
<dbReference type="GO" id="GO:0006352">
    <property type="term" value="P:DNA-templated transcription initiation"/>
    <property type="evidence" value="ECO:0007669"/>
    <property type="project" value="InterPro"/>
</dbReference>
<dbReference type="PANTHER" id="PTHR43133">
    <property type="entry name" value="RNA POLYMERASE ECF-TYPE SIGMA FACTO"/>
    <property type="match status" value="1"/>
</dbReference>
<keyword evidence="4" id="KW-0804">Transcription</keyword>
<evidence type="ECO:0000256" key="1">
    <source>
        <dbReference type="ARBA" id="ARBA00010641"/>
    </source>
</evidence>
<dbReference type="PANTHER" id="PTHR43133:SF46">
    <property type="entry name" value="RNA POLYMERASE SIGMA-70 FACTOR ECF SUBFAMILY"/>
    <property type="match status" value="1"/>
</dbReference>
<dbReference type="InterPro" id="IPR013324">
    <property type="entry name" value="RNA_pol_sigma_r3/r4-like"/>
</dbReference>
<dbReference type="InterPro" id="IPR013249">
    <property type="entry name" value="RNA_pol_sigma70_r4_t2"/>
</dbReference>
<dbReference type="GO" id="GO:0003677">
    <property type="term" value="F:DNA binding"/>
    <property type="evidence" value="ECO:0007669"/>
    <property type="project" value="InterPro"/>
</dbReference>
<dbReference type="EMBL" id="CP046401">
    <property type="protein sequence ID" value="QGY42785.1"/>
    <property type="molecule type" value="Genomic_DNA"/>
</dbReference>
<dbReference type="CDD" id="cd06171">
    <property type="entry name" value="Sigma70_r4"/>
    <property type="match status" value="1"/>
</dbReference>
<evidence type="ECO:0000256" key="2">
    <source>
        <dbReference type="ARBA" id="ARBA00023015"/>
    </source>
</evidence>
<dbReference type="SUPFAM" id="SSF88659">
    <property type="entry name" value="Sigma3 and sigma4 domains of RNA polymerase sigma factors"/>
    <property type="match status" value="1"/>
</dbReference>
<evidence type="ECO:0000256" key="4">
    <source>
        <dbReference type="ARBA" id="ARBA00023163"/>
    </source>
</evidence>
<protein>
    <submittedName>
        <fullName evidence="6">Sigma-70 family RNA polymerase sigma factor</fullName>
    </submittedName>
</protein>
<evidence type="ECO:0000313" key="7">
    <source>
        <dbReference type="Proteomes" id="UP000428260"/>
    </source>
</evidence>
<dbReference type="AlphaFoldDB" id="A0A6I6JIU5"/>
<dbReference type="Proteomes" id="UP000428260">
    <property type="component" value="Chromosome"/>
</dbReference>
<keyword evidence="3" id="KW-0731">Sigma factor</keyword>
<proteinExistence type="inferred from homology"/>
<dbReference type="InterPro" id="IPR013325">
    <property type="entry name" value="RNA_pol_sigma_r2"/>
</dbReference>
<dbReference type="InterPro" id="IPR014284">
    <property type="entry name" value="RNA_pol_sigma-70_dom"/>
</dbReference>
<evidence type="ECO:0000256" key="3">
    <source>
        <dbReference type="ARBA" id="ARBA00023082"/>
    </source>
</evidence>
<feature type="domain" description="RNA polymerase sigma factor 70 region 4 type 2" evidence="5">
    <location>
        <begin position="128"/>
        <end position="178"/>
    </location>
</feature>
<accession>A0A6I6JIU5</accession>
<organism evidence="6 7">
    <name type="scientific">Maribellus comscasis</name>
    <dbReference type="NCBI Taxonomy" id="2681766"/>
    <lineage>
        <taxon>Bacteria</taxon>
        <taxon>Pseudomonadati</taxon>
        <taxon>Bacteroidota</taxon>
        <taxon>Bacteroidia</taxon>
        <taxon>Marinilabiliales</taxon>
        <taxon>Prolixibacteraceae</taxon>
        <taxon>Maribellus</taxon>
    </lineage>
</organism>
<keyword evidence="7" id="KW-1185">Reference proteome</keyword>
<keyword evidence="2" id="KW-0805">Transcription regulation</keyword>
<evidence type="ECO:0000259" key="5">
    <source>
        <dbReference type="Pfam" id="PF08281"/>
    </source>
</evidence>
<dbReference type="SUPFAM" id="SSF88946">
    <property type="entry name" value="Sigma2 domain of RNA polymerase sigma factors"/>
    <property type="match status" value="1"/>
</dbReference>
<comment type="similarity">
    <text evidence="1">Belongs to the sigma-70 factor family. ECF subfamily.</text>
</comment>
<gene>
    <name evidence="6" type="ORF">GM418_03700</name>
</gene>
<reference evidence="6 7" key="1">
    <citation type="submission" date="2019-11" db="EMBL/GenBank/DDBJ databases">
        <authorList>
            <person name="Zheng R.K."/>
            <person name="Sun C.M."/>
        </authorList>
    </citation>
    <scope>NUCLEOTIDE SEQUENCE [LARGE SCALE GENOMIC DNA]</scope>
    <source>
        <strain evidence="6 7">WC007</strain>
    </source>
</reference>
<dbReference type="InterPro" id="IPR039425">
    <property type="entry name" value="RNA_pol_sigma-70-like"/>
</dbReference>
<dbReference type="GO" id="GO:0016987">
    <property type="term" value="F:sigma factor activity"/>
    <property type="evidence" value="ECO:0007669"/>
    <property type="project" value="UniProtKB-KW"/>
</dbReference>
<dbReference type="InterPro" id="IPR036388">
    <property type="entry name" value="WH-like_DNA-bd_sf"/>
</dbReference>
<dbReference type="Gene3D" id="1.10.10.10">
    <property type="entry name" value="Winged helix-like DNA-binding domain superfamily/Winged helix DNA-binding domain"/>
    <property type="match status" value="1"/>
</dbReference>